<dbReference type="PANTHER" id="PTHR30632:SF0">
    <property type="entry name" value="SULFATE-BINDING PROTEIN"/>
    <property type="match status" value="1"/>
</dbReference>
<evidence type="ECO:0000256" key="4">
    <source>
        <dbReference type="SAM" id="SignalP"/>
    </source>
</evidence>
<dbReference type="InterPro" id="IPR050682">
    <property type="entry name" value="ModA/WtpA"/>
</dbReference>
<dbReference type="InterPro" id="IPR041879">
    <property type="entry name" value="YvgL-like_PBP2"/>
</dbReference>
<comment type="similarity">
    <text evidence="1">Belongs to the bacterial solute-binding protein ModA family.</text>
</comment>
<evidence type="ECO:0000313" key="6">
    <source>
        <dbReference type="Proteomes" id="UP000679247"/>
    </source>
</evidence>
<name>A0ABX8FHU5_9BACI</name>
<sequence>MRKRIGLFAVVLLSCFFAAACSGNQQGSDQEQAEAELTISAAASLQNALNDVKTEFEKDHSAITVTFNFGGSGSLQQQISQGAPADLFFSAAMDKYQILADEGLIEKGKNLIGNDLALIVSKDAASNVNRFEDIMSLDTISIGTPESVPAGNYAQEALTNMGIWDKIEGNIIYAKDVRQVLTYVESGNVDAGIVYRTDASISEDVAVIASAPKGTHEDIIYPVGILKESDHQEEAKLFYDYLQSEKAMAIFKKYGFKGLN</sequence>
<dbReference type="PROSITE" id="PS51257">
    <property type="entry name" value="PROKAR_LIPOPROTEIN"/>
    <property type="match status" value="1"/>
</dbReference>
<organism evidence="5 6">
    <name type="scientific">Cytobacillus gottheilii</name>
    <dbReference type="NCBI Taxonomy" id="859144"/>
    <lineage>
        <taxon>Bacteria</taxon>
        <taxon>Bacillati</taxon>
        <taxon>Bacillota</taxon>
        <taxon>Bacilli</taxon>
        <taxon>Bacillales</taxon>
        <taxon>Bacillaceae</taxon>
        <taxon>Cytobacillus</taxon>
    </lineage>
</organism>
<keyword evidence="2" id="KW-0479">Metal-binding</keyword>
<dbReference type="RefSeq" id="WP_214478720.1">
    <property type="nucleotide sequence ID" value="NZ_CP071709.1"/>
</dbReference>
<evidence type="ECO:0000256" key="2">
    <source>
        <dbReference type="ARBA" id="ARBA00022723"/>
    </source>
</evidence>
<keyword evidence="3 4" id="KW-0732">Signal</keyword>
<gene>
    <name evidence="5" type="primary">modA</name>
    <name evidence="5" type="ORF">J1899_01675</name>
</gene>
<dbReference type="Pfam" id="PF13531">
    <property type="entry name" value="SBP_bac_11"/>
    <property type="match status" value="1"/>
</dbReference>
<dbReference type="Proteomes" id="UP000679247">
    <property type="component" value="Chromosome"/>
</dbReference>
<feature type="chain" id="PRO_5046130660" evidence="4">
    <location>
        <begin position="21"/>
        <end position="260"/>
    </location>
</feature>
<dbReference type="PIRSF" id="PIRSF004846">
    <property type="entry name" value="ModA"/>
    <property type="match status" value="1"/>
</dbReference>
<dbReference type="EMBL" id="CP071709">
    <property type="protein sequence ID" value="QVY63601.1"/>
    <property type="molecule type" value="Genomic_DNA"/>
</dbReference>
<evidence type="ECO:0000313" key="5">
    <source>
        <dbReference type="EMBL" id="QVY63601.1"/>
    </source>
</evidence>
<dbReference type="Gene3D" id="3.40.190.10">
    <property type="entry name" value="Periplasmic binding protein-like II"/>
    <property type="match status" value="2"/>
</dbReference>
<keyword evidence="6" id="KW-1185">Reference proteome</keyword>
<dbReference type="NCBIfam" id="TIGR01256">
    <property type="entry name" value="modA"/>
    <property type="match status" value="1"/>
</dbReference>
<dbReference type="InterPro" id="IPR005950">
    <property type="entry name" value="ModA"/>
</dbReference>
<dbReference type="SUPFAM" id="SSF53850">
    <property type="entry name" value="Periplasmic binding protein-like II"/>
    <property type="match status" value="1"/>
</dbReference>
<dbReference type="PANTHER" id="PTHR30632">
    <property type="entry name" value="MOLYBDATE-BINDING PERIPLASMIC PROTEIN"/>
    <property type="match status" value="1"/>
</dbReference>
<evidence type="ECO:0000256" key="3">
    <source>
        <dbReference type="ARBA" id="ARBA00022729"/>
    </source>
</evidence>
<proteinExistence type="inferred from homology"/>
<reference evidence="5 6" key="1">
    <citation type="submission" date="2021-03" db="EMBL/GenBank/DDBJ databases">
        <title>The first data on the complete genome of the tetrodotoxin-producing bacterium.</title>
        <authorList>
            <person name="Melnikova D.I."/>
            <person name="Nijland R."/>
            <person name="Magarlamov T.Y."/>
        </authorList>
    </citation>
    <scope>NUCLEOTIDE SEQUENCE [LARGE SCALE GENOMIC DNA]</scope>
    <source>
        <strain evidence="5 6">1839</strain>
    </source>
</reference>
<protein>
    <submittedName>
        <fullName evidence="5">Molybdate ABC transporter substrate-binding protein</fullName>
    </submittedName>
</protein>
<evidence type="ECO:0000256" key="1">
    <source>
        <dbReference type="ARBA" id="ARBA00009175"/>
    </source>
</evidence>
<dbReference type="CDD" id="cd13537">
    <property type="entry name" value="PBP2_YvgL_like"/>
    <property type="match status" value="1"/>
</dbReference>
<feature type="signal peptide" evidence="4">
    <location>
        <begin position="1"/>
        <end position="20"/>
    </location>
</feature>
<accession>A0ABX8FHU5</accession>